<gene>
    <name evidence="8" type="ORF">LAESUDRAFT_732854</name>
</gene>
<name>A0A165AWR8_9APHY</name>
<evidence type="ECO:0000256" key="3">
    <source>
        <dbReference type="ARBA" id="ARBA00022517"/>
    </source>
</evidence>
<feature type="compositionally biased region" description="Basic residues" evidence="7">
    <location>
        <begin position="34"/>
        <end position="43"/>
    </location>
</feature>
<dbReference type="InterPro" id="IPR011687">
    <property type="entry name" value="Nop53/GLTSCR2"/>
</dbReference>
<keyword evidence="6" id="KW-0175">Coiled coil</keyword>
<sequence length="469" mass="52704">MSAIGTQSKAQAKTSLETKNSHSSVGAPAQHTQGSRRGKRAWRKHVDIGEIETGMEELRAEERTHGTFLQKRTNDELFVIDATGDDRIRASLPKLTRIKFSPALTTAAKILAQRSAVPAVFSRTTTSNTLKRKSSVHLTHEEKGRLLRIGKRPRKGPFNSVVDHTEAGAGSALLEMSAAAQAAAEGAWDVWEEKEQNEEDNELLKKMKKVKPNVSHPREDIAIPAVPAPHAGASYNPLANAHEELLRSAIEVEERRVKEAQRLDEMREKIEQGRKAAIDEWYEGGVRGMRVDVPGDEEGEEDEREDLEEVQGMIKKASGRKTKQDRRKAEKVKAEKRAIAERIARNRMLASVDSAKSLRKALARQQATRAGLRAEREQKLKEERQKKGLAGTKIGKHRVPEGEVDVQLGEELSESLRALKPEGNLFRDRFLSMQQRALVEPCALILPRKRKAKMKEYEKHAFKRFDQES</sequence>
<dbReference type="AlphaFoldDB" id="A0A165AWR8"/>
<dbReference type="Pfam" id="PF07767">
    <property type="entry name" value="Nop53"/>
    <property type="match status" value="1"/>
</dbReference>
<keyword evidence="3 5" id="KW-0690">Ribosome biogenesis</keyword>
<dbReference type="GO" id="GO:0000027">
    <property type="term" value="P:ribosomal large subunit assembly"/>
    <property type="evidence" value="ECO:0007669"/>
    <property type="project" value="UniProtKB-UniRule"/>
</dbReference>
<comment type="subcellular location">
    <subcellularLocation>
        <location evidence="5">Nucleus</location>
        <location evidence="5">Nucleolus</location>
    </subcellularLocation>
    <subcellularLocation>
        <location evidence="5">Nucleus</location>
        <location evidence="5">Nucleoplasm</location>
    </subcellularLocation>
</comment>
<evidence type="ECO:0000256" key="4">
    <source>
        <dbReference type="ARBA" id="ARBA00023242"/>
    </source>
</evidence>
<comment type="function">
    <text evidence="5">May play a role in ribosome biogenesis.</text>
</comment>
<dbReference type="GO" id="GO:0005730">
    <property type="term" value="C:nucleolus"/>
    <property type="evidence" value="ECO:0007669"/>
    <property type="project" value="UniProtKB-SubCell"/>
</dbReference>
<feature type="compositionally biased region" description="Acidic residues" evidence="7">
    <location>
        <begin position="294"/>
        <end position="309"/>
    </location>
</feature>
<evidence type="ECO:0000256" key="2">
    <source>
        <dbReference type="ARBA" id="ARBA00018339"/>
    </source>
</evidence>
<keyword evidence="4 5" id="KW-0539">Nucleus</keyword>
<dbReference type="PIRSF" id="PIRSF017302">
    <property type="entry name" value="Gltscr2"/>
    <property type="match status" value="1"/>
</dbReference>
<accession>A0A165AWR8</accession>
<proteinExistence type="inferred from homology"/>
<dbReference type="OrthoDB" id="5072at2759"/>
<feature type="region of interest" description="Disordered" evidence="7">
    <location>
        <begin position="289"/>
        <end position="309"/>
    </location>
</feature>
<dbReference type="EMBL" id="KV427714">
    <property type="protein sequence ID" value="KZS99802.1"/>
    <property type="molecule type" value="Genomic_DNA"/>
</dbReference>
<organism evidence="8 9">
    <name type="scientific">Laetiporus sulphureus 93-53</name>
    <dbReference type="NCBI Taxonomy" id="1314785"/>
    <lineage>
        <taxon>Eukaryota</taxon>
        <taxon>Fungi</taxon>
        <taxon>Dikarya</taxon>
        <taxon>Basidiomycota</taxon>
        <taxon>Agaricomycotina</taxon>
        <taxon>Agaricomycetes</taxon>
        <taxon>Polyporales</taxon>
        <taxon>Laetiporus</taxon>
    </lineage>
</organism>
<evidence type="ECO:0000256" key="7">
    <source>
        <dbReference type="SAM" id="MobiDB-lite"/>
    </source>
</evidence>
<dbReference type="InParanoid" id="A0A165AWR8"/>
<dbReference type="Proteomes" id="UP000076871">
    <property type="component" value="Unassembled WGS sequence"/>
</dbReference>
<dbReference type="GO" id="GO:0006364">
    <property type="term" value="P:rRNA processing"/>
    <property type="evidence" value="ECO:0007669"/>
    <property type="project" value="TreeGrafter"/>
</dbReference>
<keyword evidence="9" id="KW-1185">Reference proteome</keyword>
<dbReference type="GO" id="GO:0005654">
    <property type="term" value="C:nucleoplasm"/>
    <property type="evidence" value="ECO:0007669"/>
    <property type="project" value="UniProtKB-SubCell"/>
</dbReference>
<comment type="similarity">
    <text evidence="1 5">Belongs to the NOP53 family.</text>
</comment>
<dbReference type="RefSeq" id="XP_040757543.1">
    <property type="nucleotide sequence ID" value="XM_040910316.1"/>
</dbReference>
<feature type="region of interest" description="Disordered" evidence="7">
    <location>
        <begin position="1"/>
        <end position="45"/>
    </location>
</feature>
<evidence type="ECO:0000256" key="1">
    <source>
        <dbReference type="ARBA" id="ARBA00008838"/>
    </source>
</evidence>
<dbReference type="GO" id="GO:0008097">
    <property type="term" value="F:5S rRNA binding"/>
    <property type="evidence" value="ECO:0007669"/>
    <property type="project" value="TreeGrafter"/>
</dbReference>
<dbReference type="FunCoup" id="A0A165AWR8">
    <property type="interactions" value="402"/>
</dbReference>
<dbReference type="PANTHER" id="PTHR14211">
    <property type="entry name" value="GLIOMA SUPPRESSOR CANDIDATE REGION GENE 2"/>
    <property type="match status" value="1"/>
</dbReference>
<dbReference type="PANTHER" id="PTHR14211:SF7">
    <property type="entry name" value="RIBOSOME BIOGENESIS PROTEIN NOP53"/>
    <property type="match status" value="1"/>
</dbReference>
<evidence type="ECO:0000256" key="5">
    <source>
        <dbReference type="PIRNR" id="PIRNR017302"/>
    </source>
</evidence>
<evidence type="ECO:0000313" key="8">
    <source>
        <dbReference type="EMBL" id="KZS99802.1"/>
    </source>
</evidence>
<feature type="compositionally biased region" description="Polar residues" evidence="7">
    <location>
        <begin position="1"/>
        <end position="33"/>
    </location>
</feature>
<evidence type="ECO:0000256" key="6">
    <source>
        <dbReference type="SAM" id="Coils"/>
    </source>
</evidence>
<dbReference type="GeneID" id="63827345"/>
<protein>
    <recommendedName>
        <fullName evidence="2 5">Ribosome biogenesis protein NOP53</fullName>
    </recommendedName>
</protein>
<feature type="coiled-coil region" evidence="6">
    <location>
        <begin position="355"/>
        <end position="382"/>
    </location>
</feature>
<dbReference type="STRING" id="1314785.A0A165AWR8"/>
<evidence type="ECO:0000313" key="9">
    <source>
        <dbReference type="Proteomes" id="UP000076871"/>
    </source>
</evidence>
<reference evidence="8 9" key="1">
    <citation type="journal article" date="2016" name="Mol. Biol. Evol.">
        <title>Comparative Genomics of Early-Diverging Mushroom-Forming Fungi Provides Insights into the Origins of Lignocellulose Decay Capabilities.</title>
        <authorList>
            <person name="Nagy L.G."/>
            <person name="Riley R."/>
            <person name="Tritt A."/>
            <person name="Adam C."/>
            <person name="Daum C."/>
            <person name="Floudas D."/>
            <person name="Sun H."/>
            <person name="Yadav J.S."/>
            <person name="Pangilinan J."/>
            <person name="Larsson K.H."/>
            <person name="Matsuura K."/>
            <person name="Barry K."/>
            <person name="Labutti K."/>
            <person name="Kuo R."/>
            <person name="Ohm R.A."/>
            <person name="Bhattacharya S.S."/>
            <person name="Shirouzu T."/>
            <person name="Yoshinaga Y."/>
            <person name="Martin F.M."/>
            <person name="Grigoriev I.V."/>
            <person name="Hibbett D.S."/>
        </authorList>
    </citation>
    <scope>NUCLEOTIDE SEQUENCE [LARGE SCALE GENOMIC DNA]</scope>
    <source>
        <strain evidence="8 9">93-53</strain>
    </source>
</reference>